<dbReference type="EMBL" id="SRLO01000434">
    <property type="protein sequence ID" value="TNN56199.1"/>
    <property type="molecule type" value="Genomic_DNA"/>
</dbReference>
<proteinExistence type="predicted"/>
<sequence length="190" mass="21421">MARLSVPRDNGPSLGKHLKLARKLQNLKERHRDSAGSWLETSGGNREREREKKKRARARDCVHHHTGTLLLSGRQSQQQWSVSGQGRRRRRGEGGEGGEGGDSYFLLCRETGSPDESEGNHTLQRSRPGFKRGYVTAAVARAATRTLHHQEELLHTLLTFISRSGSTLSFTLRHVEDEQAKHATKEEREP</sequence>
<dbReference type="AlphaFoldDB" id="A0A4Z2GS45"/>
<dbReference type="Proteomes" id="UP000314294">
    <property type="component" value="Unassembled WGS sequence"/>
</dbReference>
<protein>
    <submittedName>
        <fullName evidence="2">Uncharacterized protein</fullName>
    </submittedName>
</protein>
<evidence type="ECO:0000256" key="1">
    <source>
        <dbReference type="SAM" id="MobiDB-lite"/>
    </source>
</evidence>
<evidence type="ECO:0000313" key="3">
    <source>
        <dbReference type="Proteomes" id="UP000314294"/>
    </source>
</evidence>
<name>A0A4Z2GS45_9TELE</name>
<gene>
    <name evidence="2" type="ORF">EYF80_033575</name>
</gene>
<evidence type="ECO:0000313" key="2">
    <source>
        <dbReference type="EMBL" id="TNN56199.1"/>
    </source>
</evidence>
<feature type="compositionally biased region" description="Low complexity" evidence="1">
    <location>
        <begin position="72"/>
        <end position="85"/>
    </location>
</feature>
<accession>A0A4Z2GS45</accession>
<organism evidence="2 3">
    <name type="scientific">Liparis tanakae</name>
    <name type="common">Tanaka's snailfish</name>
    <dbReference type="NCBI Taxonomy" id="230148"/>
    <lineage>
        <taxon>Eukaryota</taxon>
        <taxon>Metazoa</taxon>
        <taxon>Chordata</taxon>
        <taxon>Craniata</taxon>
        <taxon>Vertebrata</taxon>
        <taxon>Euteleostomi</taxon>
        <taxon>Actinopterygii</taxon>
        <taxon>Neopterygii</taxon>
        <taxon>Teleostei</taxon>
        <taxon>Neoteleostei</taxon>
        <taxon>Acanthomorphata</taxon>
        <taxon>Eupercaria</taxon>
        <taxon>Perciformes</taxon>
        <taxon>Cottioidei</taxon>
        <taxon>Cottales</taxon>
        <taxon>Liparidae</taxon>
        <taxon>Liparis</taxon>
    </lineage>
</organism>
<reference evidence="2 3" key="1">
    <citation type="submission" date="2019-03" db="EMBL/GenBank/DDBJ databases">
        <title>First draft genome of Liparis tanakae, snailfish: a comprehensive survey of snailfish specific genes.</title>
        <authorList>
            <person name="Kim W."/>
            <person name="Song I."/>
            <person name="Jeong J.-H."/>
            <person name="Kim D."/>
            <person name="Kim S."/>
            <person name="Ryu S."/>
            <person name="Song J.Y."/>
            <person name="Lee S.K."/>
        </authorList>
    </citation>
    <scope>NUCLEOTIDE SEQUENCE [LARGE SCALE GENOMIC DNA]</scope>
    <source>
        <tissue evidence="2">Muscle</tissue>
    </source>
</reference>
<keyword evidence="3" id="KW-1185">Reference proteome</keyword>
<feature type="region of interest" description="Disordered" evidence="1">
    <location>
        <begin position="1"/>
        <end position="103"/>
    </location>
</feature>
<comment type="caution">
    <text evidence="2">The sequence shown here is derived from an EMBL/GenBank/DDBJ whole genome shotgun (WGS) entry which is preliminary data.</text>
</comment>